<protein>
    <submittedName>
        <fullName evidence="5">GntR family transcriptional regulator</fullName>
    </submittedName>
</protein>
<sequence>MSYLPFSAPNVEPIQRQLLRLVREAAETRSPLPGELELTSRLGCTRQQLRNALSGLERQGIVRRRQGTVTTVDPIALRMSVRLEEQFEHTDLLHRLGYEAEVEALSSETMPIPGRIAALMELSEDTLIASTRKRWRADGKVAMIAHNSLPLPGPMELDPAESIFDAIARIHGEAIVWEVTTPGLATLDEAMASLFEREAGEPVMTFEFVGIGASGKRLLHSMEYHDPTLVHYSMVRTARPPWA</sequence>
<dbReference type="PRINTS" id="PR00035">
    <property type="entry name" value="HTHGNTR"/>
</dbReference>
<keyword evidence="3" id="KW-0804">Transcription</keyword>
<dbReference type="InterPro" id="IPR028978">
    <property type="entry name" value="Chorismate_lyase_/UTRA_dom_sf"/>
</dbReference>
<keyword evidence="2" id="KW-0238">DNA-binding</keyword>
<dbReference type="SUPFAM" id="SSF64288">
    <property type="entry name" value="Chorismate lyase-like"/>
    <property type="match status" value="1"/>
</dbReference>
<name>A0ABT8G308_9MICO</name>
<evidence type="ECO:0000256" key="3">
    <source>
        <dbReference type="ARBA" id="ARBA00023163"/>
    </source>
</evidence>
<evidence type="ECO:0000259" key="4">
    <source>
        <dbReference type="PROSITE" id="PS50949"/>
    </source>
</evidence>
<dbReference type="Gene3D" id="1.10.10.10">
    <property type="entry name" value="Winged helix-like DNA-binding domain superfamily/Winged helix DNA-binding domain"/>
    <property type="match status" value="1"/>
</dbReference>
<dbReference type="SMART" id="SM00866">
    <property type="entry name" value="UTRA"/>
    <property type="match status" value="1"/>
</dbReference>
<dbReference type="RefSeq" id="WP_301129149.1">
    <property type="nucleotide sequence ID" value="NZ_JAUHPV010000006.1"/>
</dbReference>
<dbReference type="SUPFAM" id="SSF46785">
    <property type="entry name" value="Winged helix' DNA-binding domain"/>
    <property type="match status" value="1"/>
</dbReference>
<reference evidence="5" key="1">
    <citation type="submission" date="2023-06" db="EMBL/GenBank/DDBJ databases">
        <title>SYSU T00b26.</title>
        <authorList>
            <person name="Gao L."/>
            <person name="Fang B.-Z."/>
            <person name="Li W.-J."/>
        </authorList>
    </citation>
    <scope>NUCLEOTIDE SEQUENCE</scope>
    <source>
        <strain evidence="5">SYSU T00b26</strain>
    </source>
</reference>
<organism evidence="5 6">
    <name type="scientific">Demequina zhanjiangensis</name>
    <dbReference type="NCBI Taxonomy" id="3051659"/>
    <lineage>
        <taxon>Bacteria</taxon>
        <taxon>Bacillati</taxon>
        <taxon>Actinomycetota</taxon>
        <taxon>Actinomycetes</taxon>
        <taxon>Micrococcales</taxon>
        <taxon>Demequinaceae</taxon>
        <taxon>Demequina</taxon>
    </lineage>
</organism>
<dbReference type="InterPro" id="IPR050679">
    <property type="entry name" value="Bact_HTH_transcr_reg"/>
</dbReference>
<dbReference type="PANTHER" id="PTHR44846:SF1">
    <property type="entry name" value="MANNOSYL-D-GLYCERATE TRANSPORT_METABOLISM SYSTEM REPRESSOR MNGR-RELATED"/>
    <property type="match status" value="1"/>
</dbReference>
<gene>
    <name evidence="5" type="ORF">QQX04_11045</name>
</gene>
<dbReference type="Pfam" id="PF00392">
    <property type="entry name" value="GntR"/>
    <property type="match status" value="1"/>
</dbReference>
<dbReference type="EMBL" id="JAUHPV010000006">
    <property type="protein sequence ID" value="MDN4473528.1"/>
    <property type="molecule type" value="Genomic_DNA"/>
</dbReference>
<evidence type="ECO:0000256" key="2">
    <source>
        <dbReference type="ARBA" id="ARBA00023125"/>
    </source>
</evidence>
<dbReference type="InterPro" id="IPR036390">
    <property type="entry name" value="WH_DNA-bd_sf"/>
</dbReference>
<dbReference type="Proteomes" id="UP001172738">
    <property type="component" value="Unassembled WGS sequence"/>
</dbReference>
<dbReference type="InterPro" id="IPR000524">
    <property type="entry name" value="Tscrpt_reg_HTH_GntR"/>
</dbReference>
<dbReference type="PROSITE" id="PS50949">
    <property type="entry name" value="HTH_GNTR"/>
    <property type="match status" value="1"/>
</dbReference>
<keyword evidence="1" id="KW-0805">Transcription regulation</keyword>
<comment type="caution">
    <text evidence="5">The sequence shown here is derived from an EMBL/GenBank/DDBJ whole genome shotgun (WGS) entry which is preliminary data.</text>
</comment>
<dbReference type="PANTHER" id="PTHR44846">
    <property type="entry name" value="MANNOSYL-D-GLYCERATE TRANSPORT/METABOLISM SYSTEM REPRESSOR MNGR-RELATED"/>
    <property type="match status" value="1"/>
</dbReference>
<accession>A0ABT8G308</accession>
<evidence type="ECO:0000313" key="6">
    <source>
        <dbReference type="Proteomes" id="UP001172738"/>
    </source>
</evidence>
<evidence type="ECO:0000256" key="1">
    <source>
        <dbReference type="ARBA" id="ARBA00023015"/>
    </source>
</evidence>
<feature type="domain" description="HTH gntR-type" evidence="4">
    <location>
        <begin position="8"/>
        <end position="75"/>
    </location>
</feature>
<keyword evidence="6" id="KW-1185">Reference proteome</keyword>
<proteinExistence type="predicted"/>
<evidence type="ECO:0000313" key="5">
    <source>
        <dbReference type="EMBL" id="MDN4473528.1"/>
    </source>
</evidence>
<dbReference type="Pfam" id="PF07702">
    <property type="entry name" value="UTRA"/>
    <property type="match status" value="1"/>
</dbReference>
<dbReference type="InterPro" id="IPR011663">
    <property type="entry name" value="UTRA"/>
</dbReference>
<dbReference type="Gene3D" id="3.40.1410.10">
    <property type="entry name" value="Chorismate lyase-like"/>
    <property type="match status" value="1"/>
</dbReference>
<dbReference type="InterPro" id="IPR036388">
    <property type="entry name" value="WH-like_DNA-bd_sf"/>
</dbReference>